<dbReference type="Proteomes" id="UP001634007">
    <property type="component" value="Unassembled WGS sequence"/>
</dbReference>
<organism evidence="2 3">
    <name type="scientific">Eucalyptus globulus</name>
    <name type="common">Tasmanian blue gum</name>
    <dbReference type="NCBI Taxonomy" id="34317"/>
    <lineage>
        <taxon>Eukaryota</taxon>
        <taxon>Viridiplantae</taxon>
        <taxon>Streptophyta</taxon>
        <taxon>Embryophyta</taxon>
        <taxon>Tracheophyta</taxon>
        <taxon>Spermatophyta</taxon>
        <taxon>Magnoliopsida</taxon>
        <taxon>eudicotyledons</taxon>
        <taxon>Gunneridae</taxon>
        <taxon>Pentapetalae</taxon>
        <taxon>rosids</taxon>
        <taxon>malvids</taxon>
        <taxon>Myrtales</taxon>
        <taxon>Myrtaceae</taxon>
        <taxon>Myrtoideae</taxon>
        <taxon>Eucalypteae</taxon>
        <taxon>Eucalyptus</taxon>
    </lineage>
</organism>
<name>A0ABD3L5U4_EUCGL</name>
<protein>
    <submittedName>
        <fullName evidence="2">Uncharacterized protein</fullName>
    </submittedName>
</protein>
<sequence>MSWHVDSEMQAAKPCVSSLSYGRPACACVLGLQGRTTYCERRQGAAAYAGRAGHWVHLPHNPPVQETGSVNGEQESLAHQDSCPSRATGCIHLDSGRGDDSDRSF</sequence>
<dbReference type="AlphaFoldDB" id="A0ABD3L5U4"/>
<evidence type="ECO:0000313" key="3">
    <source>
        <dbReference type="Proteomes" id="UP001634007"/>
    </source>
</evidence>
<gene>
    <name evidence="2" type="ORF">ACJRO7_018784</name>
</gene>
<proteinExistence type="predicted"/>
<accession>A0ABD3L5U4</accession>
<evidence type="ECO:0000256" key="1">
    <source>
        <dbReference type="SAM" id="MobiDB-lite"/>
    </source>
</evidence>
<keyword evidence="3" id="KW-1185">Reference proteome</keyword>
<reference evidence="2 3" key="1">
    <citation type="submission" date="2024-11" db="EMBL/GenBank/DDBJ databases">
        <title>Chromosome-level genome assembly of Eucalyptus globulus Labill. provides insights into its genome evolution.</title>
        <authorList>
            <person name="Li X."/>
        </authorList>
    </citation>
    <scope>NUCLEOTIDE SEQUENCE [LARGE SCALE GENOMIC DNA]</scope>
    <source>
        <strain evidence="2">CL2024</strain>
        <tissue evidence="2">Fresh tender leaves</tissue>
    </source>
</reference>
<evidence type="ECO:0000313" key="2">
    <source>
        <dbReference type="EMBL" id="KAL3743565.1"/>
    </source>
</evidence>
<comment type="caution">
    <text evidence="2">The sequence shown here is derived from an EMBL/GenBank/DDBJ whole genome shotgun (WGS) entry which is preliminary data.</text>
</comment>
<dbReference type="EMBL" id="JBJKBG010000004">
    <property type="protein sequence ID" value="KAL3743565.1"/>
    <property type="molecule type" value="Genomic_DNA"/>
</dbReference>
<feature type="compositionally biased region" description="Basic and acidic residues" evidence="1">
    <location>
        <begin position="94"/>
        <end position="105"/>
    </location>
</feature>
<feature type="region of interest" description="Disordered" evidence="1">
    <location>
        <begin position="61"/>
        <end position="105"/>
    </location>
</feature>
<feature type="compositionally biased region" description="Polar residues" evidence="1">
    <location>
        <begin position="64"/>
        <end position="85"/>
    </location>
</feature>